<keyword evidence="4" id="KW-1185">Reference proteome</keyword>
<accession>A0ABD3BGH6</accession>
<dbReference type="EMBL" id="JAVIJP010000099">
    <property type="protein sequence ID" value="KAL3615902.1"/>
    <property type="molecule type" value="Genomic_DNA"/>
</dbReference>
<dbReference type="InterPro" id="IPR036392">
    <property type="entry name" value="PLAT/LH2_dom_sf"/>
</dbReference>
<feature type="transmembrane region" description="Helical" evidence="1">
    <location>
        <begin position="277"/>
        <end position="294"/>
    </location>
</feature>
<gene>
    <name evidence="3" type="ORF">CASFOL_040196</name>
</gene>
<dbReference type="AlphaFoldDB" id="A0ABD3BGH6"/>
<dbReference type="PANTHER" id="PTHR36330">
    <property type="entry name" value="LIPASE/LIPOOXYGENASE, PLAT/LH2 FAMILY PROTEIN"/>
    <property type="match status" value="1"/>
</dbReference>
<feature type="transmembrane region" description="Helical" evidence="1">
    <location>
        <begin position="352"/>
        <end position="370"/>
    </location>
</feature>
<organism evidence="3 4">
    <name type="scientific">Castilleja foliolosa</name>
    <dbReference type="NCBI Taxonomy" id="1961234"/>
    <lineage>
        <taxon>Eukaryota</taxon>
        <taxon>Viridiplantae</taxon>
        <taxon>Streptophyta</taxon>
        <taxon>Embryophyta</taxon>
        <taxon>Tracheophyta</taxon>
        <taxon>Spermatophyta</taxon>
        <taxon>Magnoliopsida</taxon>
        <taxon>eudicotyledons</taxon>
        <taxon>Gunneridae</taxon>
        <taxon>Pentapetalae</taxon>
        <taxon>asterids</taxon>
        <taxon>lamiids</taxon>
        <taxon>Lamiales</taxon>
        <taxon>Orobanchaceae</taxon>
        <taxon>Pedicularideae</taxon>
        <taxon>Castillejinae</taxon>
        <taxon>Castilleja</taxon>
    </lineage>
</organism>
<evidence type="ECO:0000259" key="2">
    <source>
        <dbReference type="Pfam" id="PF24938"/>
    </source>
</evidence>
<evidence type="ECO:0000313" key="3">
    <source>
        <dbReference type="EMBL" id="KAL3615902.1"/>
    </source>
</evidence>
<protein>
    <recommendedName>
        <fullName evidence="2">DUF7755 domain-containing protein</fullName>
    </recommendedName>
</protein>
<evidence type="ECO:0000256" key="1">
    <source>
        <dbReference type="SAM" id="Phobius"/>
    </source>
</evidence>
<dbReference type="Pfam" id="PF24938">
    <property type="entry name" value="DUF7755"/>
    <property type="match status" value="1"/>
</dbReference>
<keyword evidence="1" id="KW-0472">Membrane</keyword>
<keyword evidence="1" id="KW-1133">Transmembrane helix</keyword>
<feature type="transmembrane region" description="Helical" evidence="1">
    <location>
        <begin position="382"/>
        <end position="401"/>
    </location>
</feature>
<proteinExistence type="predicted"/>
<feature type="transmembrane region" description="Helical" evidence="1">
    <location>
        <begin position="300"/>
        <end position="318"/>
    </location>
</feature>
<dbReference type="Gene3D" id="2.60.60.20">
    <property type="entry name" value="PLAT/LH2 domain"/>
    <property type="match status" value="1"/>
</dbReference>
<sequence>MESLSSKFLISSAHTKYPAAYSIKRCPKKAFGTSFQFFSLNIHSKKSSYQDFQEYVKPIRLVPATEVKVCNGASFEKTSASFLSGKSESLYKVNIQTSKAFGSGLSDANSGILLCLVDENGTSILQRLPVMSIGTGTWSEDKGIYDILHFQRGSIDEFAFEGPNLGRIVAVWISLESGCSQWRIGSLSLTTISRSQPSSPENKYLTCFQYNFQFEDILLGEKSEASMMELKPYSVTSFSDNESAFFKYPLNASTSIDNYITSNKESMKEYSNLKLSLLLYDAVLIFAGSTFAYFSTGEHASYAFLTGGMFGLFYLLLLQRSVDGISAQEFAPSENKGNFGQFFGRLNLKGPISSLVLAFAFVIITLKYASGEDAFQLTPKDVVLGMMGFLMCKVSVVLAAFKPVPLGLGDDE</sequence>
<dbReference type="SUPFAM" id="SSF49723">
    <property type="entry name" value="Lipase/lipooxygenase domain (PLAT/LH2 domain)"/>
    <property type="match status" value="1"/>
</dbReference>
<feature type="domain" description="DUF7755" evidence="2">
    <location>
        <begin position="89"/>
        <end position="236"/>
    </location>
</feature>
<comment type="caution">
    <text evidence="3">The sequence shown here is derived from an EMBL/GenBank/DDBJ whole genome shotgun (WGS) entry which is preliminary data.</text>
</comment>
<dbReference type="InterPro" id="IPR056657">
    <property type="entry name" value="DUF7755"/>
</dbReference>
<evidence type="ECO:0000313" key="4">
    <source>
        <dbReference type="Proteomes" id="UP001632038"/>
    </source>
</evidence>
<keyword evidence="1" id="KW-0812">Transmembrane</keyword>
<reference evidence="4" key="1">
    <citation type="journal article" date="2024" name="IScience">
        <title>Strigolactones Initiate the Formation of Haustorium-like Structures in Castilleja.</title>
        <authorList>
            <person name="Buerger M."/>
            <person name="Peterson D."/>
            <person name="Chory J."/>
        </authorList>
    </citation>
    <scope>NUCLEOTIDE SEQUENCE [LARGE SCALE GENOMIC DNA]</scope>
</reference>
<name>A0ABD3BGH6_9LAMI</name>
<dbReference type="Proteomes" id="UP001632038">
    <property type="component" value="Unassembled WGS sequence"/>
</dbReference>
<dbReference type="PANTHER" id="PTHR36330:SF2">
    <property type="entry name" value="LIPASE_LIPOOXYGENASE, PLAT_LH2 FAMILY PROTEIN"/>
    <property type="match status" value="1"/>
</dbReference>